<sequence length="400" mass="44464">MTFRTGAPTAPLYQALQWVGARLGRMDSYGWRDLQRVPTPHDFDAAMMEAHDNGITPIFLLEYEGSYQTLDPPQPIGSYDDWFRAGAEYARRFRPNGEWGHEHGIKDFGATIYSMTNEPDVQNTIPKKDYHDALEGFADGIHSVDPALKAVPAGFAACNIDGDATLRGYGPAIADLLESGKLDGIDLHTYYNDRWFPLTEGRQFSAQSCFDRIKAALGLKRDINFYATEFNIARSEGWSDEKLAASLFLTAIWDNLGIVGADGRPAMVFAFPWALPDTPEVDGPAYAMAVSDDPWRPEERAKVLKRVLDLAGDMTIVSSDPYGTGTMHLKGADGDLFVWHNRQGWTNLTDGRWPISLPEGARKVELWGWDGLRSIHDVSGDSFVFEALPAGETYMALVTR</sequence>
<evidence type="ECO:0008006" key="3">
    <source>
        <dbReference type="Google" id="ProtNLM"/>
    </source>
</evidence>
<accession>A0A7W7YSM2</accession>
<protein>
    <recommendedName>
        <fullName evidence="3">Glycosyl hydrolase</fullName>
    </recommendedName>
</protein>
<reference evidence="1 2" key="1">
    <citation type="submission" date="2020-08" db="EMBL/GenBank/DDBJ databases">
        <title>Genomic Encyclopedia of Type Strains, Phase IV (KMG-IV): sequencing the most valuable type-strain genomes for metagenomic binning, comparative biology and taxonomic classification.</title>
        <authorList>
            <person name="Goeker M."/>
        </authorList>
    </citation>
    <scope>NUCLEOTIDE SEQUENCE [LARGE SCALE GENOMIC DNA]</scope>
    <source>
        <strain evidence="1 2">DSM 21319</strain>
    </source>
</reference>
<organism evidence="1 2">
    <name type="scientific">Shinella fusca</name>
    <dbReference type="NCBI Taxonomy" id="544480"/>
    <lineage>
        <taxon>Bacteria</taxon>
        <taxon>Pseudomonadati</taxon>
        <taxon>Pseudomonadota</taxon>
        <taxon>Alphaproteobacteria</taxon>
        <taxon>Hyphomicrobiales</taxon>
        <taxon>Rhizobiaceae</taxon>
        <taxon>Shinella</taxon>
    </lineage>
</organism>
<evidence type="ECO:0000313" key="2">
    <source>
        <dbReference type="Proteomes" id="UP000535406"/>
    </source>
</evidence>
<dbReference type="SUPFAM" id="SSF51445">
    <property type="entry name" value="(Trans)glycosidases"/>
    <property type="match status" value="1"/>
</dbReference>
<keyword evidence="2" id="KW-1185">Reference proteome</keyword>
<gene>
    <name evidence="1" type="ORF">HNQ66_000780</name>
</gene>
<dbReference type="EMBL" id="JACHIK010000002">
    <property type="protein sequence ID" value="MBB5041397.1"/>
    <property type="molecule type" value="Genomic_DNA"/>
</dbReference>
<evidence type="ECO:0000313" key="1">
    <source>
        <dbReference type="EMBL" id="MBB5041397.1"/>
    </source>
</evidence>
<dbReference type="InterPro" id="IPR017853">
    <property type="entry name" value="GH"/>
</dbReference>
<dbReference type="RefSeq" id="WP_343059421.1">
    <property type="nucleotide sequence ID" value="NZ_JACHIK010000002.1"/>
</dbReference>
<dbReference type="AlphaFoldDB" id="A0A7W7YSM2"/>
<proteinExistence type="predicted"/>
<comment type="caution">
    <text evidence="1">The sequence shown here is derived from an EMBL/GenBank/DDBJ whole genome shotgun (WGS) entry which is preliminary data.</text>
</comment>
<name>A0A7W7YSM2_9HYPH</name>
<dbReference type="Proteomes" id="UP000535406">
    <property type="component" value="Unassembled WGS sequence"/>
</dbReference>
<dbReference type="Gene3D" id="3.20.20.80">
    <property type="entry name" value="Glycosidases"/>
    <property type="match status" value="1"/>
</dbReference>